<sequence>MGLALVTGCTPPESPGSSDGGSTPGNPQPPCPPGQECGVVYWCTAPLPEPTRSVPDPEPLRFCNYDVISQEPGYRTLCGETQQGADDFCLSECMKAGEQNGYTIEETTFLCQNSAAVAALWPETDDPILCTLPNSTNISYTYAPEDMCPAMEGVDPEAEPPSIPPEQDLPHVFCHGTAEPTDPHGASFDFNEYLISYWLETWELDAWHYTPSYVLSDTNCGYKVYNILYEGLGLSDDQICQTMCSEHVAALELDAENPIDPEAARILHDNCDSFVAGSLCSAGPVVPQLLGPVTQPLTLVATLDMGTTYVTTTFSGQISYSTYDCAPGSTHCAMALEGLSLDLDASVSGVWASSTGNTSFSTSALSLDVPQSTTGEYSVDSGAFVLRDHTLFLDVDGAITVATTGSTSSTVPVDIQTTNTDAITGTIASDGSVTLSGSFAFGPGVTLHFGTPAPQ</sequence>
<evidence type="ECO:0000313" key="3">
    <source>
        <dbReference type="Proteomes" id="UP000019678"/>
    </source>
</evidence>
<gene>
    <name evidence="2" type="ORF">CAP_4537</name>
</gene>
<accession>A0A017T548</accession>
<keyword evidence="3" id="KW-1185">Reference proteome</keyword>
<organism evidence="2 3">
    <name type="scientific">Chondromyces apiculatus DSM 436</name>
    <dbReference type="NCBI Taxonomy" id="1192034"/>
    <lineage>
        <taxon>Bacteria</taxon>
        <taxon>Pseudomonadati</taxon>
        <taxon>Myxococcota</taxon>
        <taxon>Polyangia</taxon>
        <taxon>Polyangiales</taxon>
        <taxon>Polyangiaceae</taxon>
        <taxon>Chondromyces</taxon>
    </lineage>
</organism>
<evidence type="ECO:0000313" key="2">
    <source>
        <dbReference type="EMBL" id="EYF04398.1"/>
    </source>
</evidence>
<reference evidence="2 3" key="1">
    <citation type="submission" date="2013-05" db="EMBL/GenBank/DDBJ databases">
        <title>Genome assembly of Chondromyces apiculatus DSM 436.</title>
        <authorList>
            <person name="Sharma G."/>
            <person name="Khatri I."/>
            <person name="Kaur C."/>
            <person name="Mayilraj S."/>
            <person name="Subramanian S."/>
        </authorList>
    </citation>
    <scope>NUCLEOTIDE SEQUENCE [LARGE SCALE GENOMIC DNA]</scope>
    <source>
        <strain evidence="2 3">DSM 436</strain>
    </source>
</reference>
<dbReference type="STRING" id="1192034.CAP_4537"/>
<name>A0A017T548_9BACT</name>
<protein>
    <submittedName>
        <fullName evidence="2">Uncharacterized protein</fullName>
    </submittedName>
</protein>
<comment type="caution">
    <text evidence="2">The sequence shown here is derived from an EMBL/GenBank/DDBJ whole genome shotgun (WGS) entry which is preliminary data.</text>
</comment>
<dbReference type="Proteomes" id="UP000019678">
    <property type="component" value="Unassembled WGS sequence"/>
</dbReference>
<dbReference type="EMBL" id="ASRX01000034">
    <property type="protein sequence ID" value="EYF04398.1"/>
    <property type="molecule type" value="Genomic_DNA"/>
</dbReference>
<feature type="region of interest" description="Disordered" evidence="1">
    <location>
        <begin position="1"/>
        <end position="31"/>
    </location>
</feature>
<evidence type="ECO:0000256" key="1">
    <source>
        <dbReference type="SAM" id="MobiDB-lite"/>
    </source>
</evidence>
<dbReference type="AlphaFoldDB" id="A0A017T548"/>
<proteinExistence type="predicted"/>